<evidence type="ECO:0000313" key="3">
    <source>
        <dbReference type="Proteomes" id="UP000004995"/>
    </source>
</evidence>
<dbReference type="AlphaFoldDB" id="A0A0Q3T214"/>
<evidence type="ECO:0000259" key="1">
    <source>
        <dbReference type="Pfam" id="PF20241"/>
    </source>
</evidence>
<dbReference type="STRING" id="4555.A0A0Q3T214"/>
<dbReference type="Gramene" id="KQL25908">
    <property type="protein sequence ID" value="KQL25908"/>
    <property type="gene ID" value="SETIT_0325662mg"/>
</dbReference>
<dbReference type="PANTHER" id="PTHR33065:SF93">
    <property type="entry name" value="DUF6598 DOMAIN-CONTAINING PROTEIN"/>
    <property type="match status" value="1"/>
</dbReference>
<protein>
    <recommendedName>
        <fullName evidence="1">DUF6598 domain-containing protein</fullName>
    </recommendedName>
</protein>
<dbReference type="Pfam" id="PF20241">
    <property type="entry name" value="DUF6598"/>
    <property type="match status" value="1"/>
</dbReference>
<dbReference type="EMBL" id="AGNK02001260">
    <property type="status" value="NOT_ANNOTATED_CDS"/>
    <property type="molecule type" value="Genomic_DNA"/>
</dbReference>
<proteinExistence type="predicted"/>
<dbReference type="EnsemblPlants" id="KQL25908">
    <property type="protein sequence ID" value="KQL25908"/>
    <property type="gene ID" value="SETIT_0325662mg"/>
</dbReference>
<sequence>DESLILIGPKRGLALLDDNYVETDLKIKDHLGQGRELSKGVVTIRGIAGRSLEECVVETKSLATRLSTVDVMYAVVKHAVEATIAVEVLQGDFYGKTTAYTSSIKDRLVLYDSEVADAMTGYDCGVIQLMRPIISGYVKDMLIIAAQTGDRKSEVVFTPRVNTRDEDKITVGATRMRVKVVWSVMNPWISAC</sequence>
<dbReference type="InParanoid" id="A0A0Q3T214"/>
<organism evidence="2 3">
    <name type="scientific">Setaria italica</name>
    <name type="common">Foxtail millet</name>
    <name type="synonym">Panicum italicum</name>
    <dbReference type="NCBI Taxonomy" id="4555"/>
    <lineage>
        <taxon>Eukaryota</taxon>
        <taxon>Viridiplantae</taxon>
        <taxon>Streptophyta</taxon>
        <taxon>Embryophyta</taxon>
        <taxon>Tracheophyta</taxon>
        <taxon>Spermatophyta</taxon>
        <taxon>Magnoliopsida</taxon>
        <taxon>Liliopsida</taxon>
        <taxon>Poales</taxon>
        <taxon>Poaceae</taxon>
        <taxon>PACMAD clade</taxon>
        <taxon>Panicoideae</taxon>
        <taxon>Panicodae</taxon>
        <taxon>Paniceae</taxon>
        <taxon>Cenchrinae</taxon>
        <taxon>Setaria</taxon>
    </lineage>
</organism>
<dbReference type="InterPro" id="IPR046533">
    <property type="entry name" value="DUF6598"/>
</dbReference>
<feature type="domain" description="DUF6598" evidence="1">
    <location>
        <begin position="1"/>
        <end position="180"/>
    </location>
</feature>
<dbReference type="Proteomes" id="UP000004995">
    <property type="component" value="Unassembled WGS sequence"/>
</dbReference>
<accession>A0A0Q3T214</accession>
<dbReference type="PANTHER" id="PTHR33065">
    <property type="entry name" value="OS07G0486400 PROTEIN"/>
    <property type="match status" value="1"/>
</dbReference>
<reference evidence="3" key="1">
    <citation type="journal article" date="2012" name="Nat. Biotechnol.">
        <title>Reference genome sequence of the model plant Setaria.</title>
        <authorList>
            <person name="Bennetzen J.L."/>
            <person name="Schmutz J."/>
            <person name="Wang H."/>
            <person name="Percifield R."/>
            <person name="Hawkins J."/>
            <person name="Pontaroli A.C."/>
            <person name="Estep M."/>
            <person name="Feng L."/>
            <person name="Vaughn J.N."/>
            <person name="Grimwood J."/>
            <person name="Jenkins J."/>
            <person name="Barry K."/>
            <person name="Lindquist E."/>
            <person name="Hellsten U."/>
            <person name="Deshpande S."/>
            <person name="Wang X."/>
            <person name="Wu X."/>
            <person name="Mitros T."/>
            <person name="Triplett J."/>
            <person name="Yang X."/>
            <person name="Ye C.Y."/>
            <person name="Mauro-Herrera M."/>
            <person name="Wang L."/>
            <person name="Li P."/>
            <person name="Sharma M."/>
            <person name="Sharma R."/>
            <person name="Ronald P.C."/>
            <person name="Panaud O."/>
            <person name="Kellogg E.A."/>
            <person name="Brutnell T.P."/>
            <person name="Doust A.N."/>
            <person name="Tuskan G.A."/>
            <person name="Rokhsar D."/>
            <person name="Devos K.M."/>
        </authorList>
    </citation>
    <scope>NUCLEOTIDE SEQUENCE [LARGE SCALE GENOMIC DNA]</scope>
    <source>
        <strain evidence="3">cv. Yugu1</strain>
    </source>
</reference>
<keyword evidence="3" id="KW-1185">Reference proteome</keyword>
<dbReference type="eggNOG" id="ENOG502R54Z">
    <property type="taxonomic scope" value="Eukaryota"/>
</dbReference>
<evidence type="ECO:0000313" key="2">
    <source>
        <dbReference type="EnsemblPlants" id="KQL25908"/>
    </source>
</evidence>
<name>A0A0Q3T214_SETIT</name>
<reference evidence="2" key="2">
    <citation type="submission" date="2018-08" db="UniProtKB">
        <authorList>
            <consortium name="EnsemblPlants"/>
        </authorList>
    </citation>
    <scope>IDENTIFICATION</scope>
    <source>
        <strain evidence="2">Yugu1</strain>
    </source>
</reference>